<evidence type="ECO:0000313" key="8">
    <source>
        <dbReference type="EMBL" id="MBB6054593.1"/>
    </source>
</evidence>
<sequence>MAFSSEKVKVWDLFIRFFHWTVVTLFFCNYLLSGKGMPLERGGILHIYAGYIVISFVLARLVWGVIGSHHARFKNFLPTPAEFTAYVRALWRGEFPYYEGHNPAGSVMIVCLLSGLLFTGLTGWLSSLADVFDGWQGSVAAATDFIDWGEVHEFFANLTMLGAGIHITAVVISSHLTGERLIHAMFSGYKKKPE</sequence>
<proteinExistence type="predicted"/>
<keyword evidence="3 6" id="KW-0812">Transmembrane</keyword>
<evidence type="ECO:0000256" key="2">
    <source>
        <dbReference type="ARBA" id="ARBA00022475"/>
    </source>
</evidence>
<evidence type="ECO:0000256" key="4">
    <source>
        <dbReference type="ARBA" id="ARBA00022989"/>
    </source>
</evidence>
<reference evidence="8 9" key="1">
    <citation type="submission" date="2020-08" db="EMBL/GenBank/DDBJ databases">
        <title>Genomic Encyclopedia of Type Strains, Phase IV (KMG-IV): sequencing the most valuable type-strain genomes for metagenomic binning, comparative biology and taxonomic classification.</title>
        <authorList>
            <person name="Goeker M."/>
        </authorList>
    </citation>
    <scope>NUCLEOTIDE SEQUENCE [LARGE SCALE GENOMIC DNA]</scope>
    <source>
        <strain evidence="8 9">DSM 22975</strain>
    </source>
</reference>
<keyword evidence="9" id="KW-1185">Reference proteome</keyword>
<keyword evidence="4 6" id="KW-1133">Transmembrane helix</keyword>
<keyword evidence="5 6" id="KW-0472">Membrane</keyword>
<dbReference type="AlphaFoldDB" id="A0A841GM67"/>
<dbReference type="SUPFAM" id="SSF81342">
    <property type="entry name" value="Transmembrane di-heme cytochromes"/>
    <property type="match status" value="1"/>
</dbReference>
<gene>
    <name evidence="8" type="ORF">HNR75_000458</name>
</gene>
<dbReference type="RefSeq" id="WP_188025383.1">
    <property type="nucleotide sequence ID" value="NZ_JACHGR010000001.1"/>
</dbReference>
<feature type="transmembrane region" description="Helical" evidence="6">
    <location>
        <begin position="13"/>
        <end position="32"/>
    </location>
</feature>
<keyword evidence="2" id="KW-1003">Cell membrane</keyword>
<accession>A0A841GM67</accession>
<dbReference type="PANTHER" id="PTHR30485:SF2">
    <property type="entry name" value="BLL0597 PROTEIN"/>
    <property type="match status" value="1"/>
</dbReference>
<feature type="transmembrane region" description="Helical" evidence="6">
    <location>
        <begin position="44"/>
        <end position="66"/>
    </location>
</feature>
<comment type="subcellular location">
    <subcellularLocation>
        <location evidence="1">Cell membrane</location>
        <topology evidence="1">Multi-pass membrane protein</topology>
    </subcellularLocation>
</comment>
<dbReference type="InterPro" id="IPR051542">
    <property type="entry name" value="Hydrogenase_cytochrome"/>
</dbReference>
<dbReference type="GO" id="GO:0005886">
    <property type="term" value="C:plasma membrane"/>
    <property type="evidence" value="ECO:0007669"/>
    <property type="project" value="UniProtKB-SubCell"/>
</dbReference>
<dbReference type="GO" id="GO:0009055">
    <property type="term" value="F:electron transfer activity"/>
    <property type="evidence" value="ECO:0007669"/>
    <property type="project" value="InterPro"/>
</dbReference>
<feature type="transmembrane region" description="Helical" evidence="6">
    <location>
        <begin position="104"/>
        <end position="125"/>
    </location>
</feature>
<organism evidence="8 9">
    <name type="scientific">Tolumonas osonensis</name>
    <dbReference type="NCBI Taxonomy" id="675874"/>
    <lineage>
        <taxon>Bacteria</taxon>
        <taxon>Pseudomonadati</taxon>
        <taxon>Pseudomonadota</taxon>
        <taxon>Gammaproteobacteria</taxon>
        <taxon>Aeromonadales</taxon>
        <taxon>Aeromonadaceae</taxon>
        <taxon>Tolumonas</taxon>
    </lineage>
</organism>
<evidence type="ECO:0000256" key="6">
    <source>
        <dbReference type="SAM" id="Phobius"/>
    </source>
</evidence>
<evidence type="ECO:0000256" key="3">
    <source>
        <dbReference type="ARBA" id="ARBA00022692"/>
    </source>
</evidence>
<evidence type="ECO:0000256" key="1">
    <source>
        <dbReference type="ARBA" id="ARBA00004651"/>
    </source>
</evidence>
<protein>
    <submittedName>
        <fullName evidence="8">Cytochrome b</fullName>
    </submittedName>
</protein>
<dbReference type="InterPro" id="IPR016174">
    <property type="entry name" value="Di-haem_cyt_TM"/>
</dbReference>
<dbReference type="Gene3D" id="1.20.950.20">
    <property type="entry name" value="Transmembrane di-heme cytochromes, Chain C"/>
    <property type="match status" value="1"/>
</dbReference>
<feature type="domain" description="Cytochrome b561 bacterial/Ni-hydrogenase" evidence="7">
    <location>
        <begin position="10"/>
        <end position="188"/>
    </location>
</feature>
<dbReference type="PANTHER" id="PTHR30485">
    <property type="entry name" value="NI/FE-HYDROGENASE 1 B-TYPE CYTOCHROME SUBUNIT"/>
    <property type="match status" value="1"/>
</dbReference>
<dbReference type="EMBL" id="JACHGR010000001">
    <property type="protein sequence ID" value="MBB6054593.1"/>
    <property type="molecule type" value="Genomic_DNA"/>
</dbReference>
<evidence type="ECO:0000256" key="5">
    <source>
        <dbReference type="ARBA" id="ARBA00023136"/>
    </source>
</evidence>
<dbReference type="GO" id="GO:0020037">
    <property type="term" value="F:heme binding"/>
    <property type="evidence" value="ECO:0007669"/>
    <property type="project" value="TreeGrafter"/>
</dbReference>
<comment type="caution">
    <text evidence="8">The sequence shown here is derived from an EMBL/GenBank/DDBJ whole genome shotgun (WGS) entry which is preliminary data.</text>
</comment>
<dbReference type="GO" id="GO:0022904">
    <property type="term" value="P:respiratory electron transport chain"/>
    <property type="evidence" value="ECO:0007669"/>
    <property type="project" value="InterPro"/>
</dbReference>
<evidence type="ECO:0000313" key="9">
    <source>
        <dbReference type="Proteomes" id="UP000585721"/>
    </source>
</evidence>
<dbReference type="InterPro" id="IPR011577">
    <property type="entry name" value="Cyt_b561_bac/Ni-Hgenase"/>
</dbReference>
<evidence type="ECO:0000259" key="7">
    <source>
        <dbReference type="Pfam" id="PF01292"/>
    </source>
</evidence>
<dbReference type="Proteomes" id="UP000585721">
    <property type="component" value="Unassembled WGS sequence"/>
</dbReference>
<dbReference type="Pfam" id="PF01292">
    <property type="entry name" value="Ni_hydr_CYTB"/>
    <property type="match status" value="1"/>
</dbReference>
<name>A0A841GM67_9GAMM</name>